<proteinExistence type="predicted"/>
<comment type="caution">
    <text evidence="3">The sequence shown here is derived from an EMBL/GenBank/DDBJ whole genome shotgun (WGS) entry which is preliminary data.</text>
</comment>
<dbReference type="AlphaFoldDB" id="A0A6A3PGH0"/>
<evidence type="ECO:0000313" key="2">
    <source>
        <dbReference type="EMBL" id="KAE8920333.1"/>
    </source>
</evidence>
<evidence type="ECO:0000313" key="7">
    <source>
        <dbReference type="Proteomes" id="UP000429523"/>
    </source>
</evidence>
<dbReference type="EMBL" id="QXFX01005486">
    <property type="protein sequence ID" value="KAE9060640.1"/>
    <property type="molecule type" value="Genomic_DNA"/>
</dbReference>
<keyword evidence="1" id="KW-0812">Transmembrane</keyword>
<evidence type="ECO:0000313" key="5">
    <source>
        <dbReference type="EMBL" id="KAE9156496.1"/>
    </source>
</evidence>
<keyword evidence="1" id="KW-0472">Membrane</keyword>
<evidence type="ECO:0000313" key="8">
    <source>
        <dbReference type="Proteomes" id="UP000437068"/>
    </source>
</evidence>
<dbReference type="Proteomes" id="UP000441208">
    <property type="component" value="Unassembled WGS sequence"/>
</dbReference>
<evidence type="ECO:0000313" key="9">
    <source>
        <dbReference type="Proteomes" id="UP000441208"/>
    </source>
</evidence>
<name>A0A6A3PGH0_9STRA</name>
<organism evidence="3 9">
    <name type="scientific">Phytophthora fragariae</name>
    <dbReference type="NCBI Taxonomy" id="53985"/>
    <lineage>
        <taxon>Eukaryota</taxon>
        <taxon>Sar</taxon>
        <taxon>Stramenopiles</taxon>
        <taxon>Oomycota</taxon>
        <taxon>Peronosporomycetes</taxon>
        <taxon>Peronosporales</taxon>
        <taxon>Peronosporaceae</taxon>
        <taxon>Phytophthora</taxon>
    </lineage>
</organism>
<reference evidence="7 8" key="1">
    <citation type="submission" date="2018-08" db="EMBL/GenBank/DDBJ databases">
        <title>Genomic investigation of the strawberry pathogen Phytophthora fragariae indicates pathogenicity is determined by transcriptional variation in three key races.</title>
        <authorList>
            <person name="Adams T.M."/>
            <person name="Armitage A.D."/>
            <person name="Sobczyk M.K."/>
            <person name="Bates H.J."/>
            <person name="Dunwell J.M."/>
            <person name="Nellist C.F."/>
            <person name="Harrison R.J."/>
        </authorList>
    </citation>
    <scope>NUCLEOTIDE SEQUENCE [LARGE SCALE GENOMIC DNA]</scope>
    <source>
        <strain evidence="6 8">A4</strain>
        <strain evidence="5 10">BC-23</strain>
        <strain evidence="3 9">NOV-71</strain>
        <strain evidence="2 7">NOV-9</strain>
        <strain evidence="4 11">ONT-3</strain>
    </source>
</reference>
<sequence>MAITVDMVIPFRLVESHCILELVVLVVLCLALRISLLSHL</sequence>
<evidence type="ECO:0000313" key="11">
    <source>
        <dbReference type="Proteomes" id="UP000488956"/>
    </source>
</evidence>
<dbReference type="EMBL" id="QXGF01004080">
    <property type="protein sequence ID" value="KAE8920333.1"/>
    <property type="molecule type" value="Genomic_DNA"/>
</dbReference>
<gene>
    <name evidence="6" type="ORF">PF001_g30228</name>
    <name evidence="5" type="ORF">PF004_g32570</name>
    <name evidence="3" type="ORF">PF007_g32673</name>
    <name evidence="2" type="ORF">PF009_g29371</name>
    <name evidence="4" type="ORF">PF010_g30138</name>
</gene>
<dbReference type="Proteomes" id="UP000437068">
    <property type="component" value="Unassembled WGS sequence"/>
</dbReference>
<evidence type="ECO:0000313" key="10">
    <source>
        <dbReference type="Proteomes" id="UP000476176"/>
    </source>
</evidence>
<dbReference type="EMBL" id="QXGE01005596">
    <property type="protein sequence ID" value="KAE9267077.1"/>
    <property type="molecule type" value="Genomic_DNA"/>
</dbReference>
<dbReference type="Proteomes" id="UP000488956">
    <property type="component" value="Unassembled WGS sequence"/>
</dbReference>
<dbReference type="Proteomes" id="UP000476176">
    <property type="component" value="Unassembled WGS sequence"/>
</dbReference>
<evidence type="ECO:0000313" key="3">
    <source>
        <dbReference type="EMBL" id="KAE9054297.1"/>
    </source>
</evidence>
<accession>A0A6A3PGH0</accession>
<protein>
    <submittedName>
        <fullName evidence="3">Uncharacterized protein</fullName>
    </submittedName>
</protein>
<dbReference type="Proteomes" id="UP000429523">
    <property type="component" value="Unassembled WGS sequence"/>
</dbReference>
<keyword evidence="1" id="KW-1133">Transmembrane helix</keyword>
<evidence type="ECO:0000313" key="6">
    <source>
        <dbReference type="EMBL" id="KAE9267077.1"/>
    </source>
</evidence>
<evidence type="ECO:0000313" key="4">
    <source>
        <dbReference type="EMBL" id="KAE9060640.1"/>
    </source>
</evidence>
<feature type="transmembrane region" description="Helical" evidence="1">
    <location>
        <begin position="19"/>
        <end position="36"/>
    </location>
</feature>
<evidence type="ECO:0000256" key="1">
    <source>
        <dbReference type="SAM" id="Phobius"/>
    </source>
</evidence>
<dbReference type="EMBL" id="QXGC01010733">
    <property type="protein sequence ID" value="KAE9156496.1"/>
    <property type="molecule type" value="Genomic_DNA"/>
</dbReference>
<dbReference type="EMBL" id="QXFZ01009870">
    <property type="protein sequence ID" value="KAE9054297.1"/>
    <property type="molecule type" value="Genomic_DNA"/>
</dbReference>